<proteinExistence type="inferred from homology"/>
<evidence type="ECO:0000313" key="6">
    <source>
        <dbReference type="EMBL" id="KKB82585.1"/>
    </source>
</evidence>
<dbReference type="GO" id="GO:0006351">
    <property type="term" value="P:DNA-templated transcription"/>
    <property type="evidence" value="ECO:0007669"/>
    <property type="project" value="TreeGrafter"/>
</dbReference>
<dbReference type="FunFam" id="1.10.10.10:FF:000001">
    <property type="entry name" value="LysR family transcriptional regulator"/>
    <property type="match status" value="1"/>
</dbReference>
<dbReference type="PROSITE" id="PS50931">
    <property type="entry name" value="HTH_LYSR"/>
    <property type="match status" value="1"/>
</dbReference>
<comment type="similarity">
    <text evidence="1">Belongs to the LysR transcriptional regulatory family.</text>
</comment>
<dbReference type="GO" id="GO:0003700">
    <property type="term" value="F:DNA-binding transcription factor activity"/>
    <property type="evidence" value="ECO:0007669"/>
    <property type="project" value="InterPro"/>
</dbReference>
<dbReference type="STRING" id="361041.VW35_00450"/>
<evidence type="ECO:0000256" key="1">
    <source>
        <dbReference type="ARBA" id="ARBA00009437"/>
    </source>
</evidence>
<dbReference type="SUPFAM" id="SSF53850">
    <property type="entry name" value="Periplasmic binding protein-like II"/>
    <property type="match status" value="1"/>
</dbReference>
<evidence type="ECO:0000259" key="5">
    <source>
        <dbReference type="PROSITE" id="PS50931"/>
    </source>
</evidence>
<dbReference type="AlphaFoldDB" id="A0A0F5LJX7"/>
<name>A0A0F5LJX7_9HYPH</name>
<protein>
    <recommendedName>
        <fullName evidence="5">HTH lysR-type domain-containing protein</fullName>
    </recommendedName>
</protein>
<dbReference type="InterPro" id="IPR036390">
    <property type="entry name" value="WH_DNA-bd_sf"/>
</dbReference>
<keyword evidence="4" id="KW-0804">Transcription</keyword>
<comment type="caution">
    <text evidence="6">The sequence shown here is derived from an EMBL/GenBank/DDBJ whole genome shotgun (WGS) entry which is preliminary data.</text>
</comment>
<dbReference type="InterPro" id="IPR000847">
    <property type="entry name" value="LysR_HTH_N"/>
</dbReference>
<dbReference type="EMBL" id="LAJG01000001">
    <property type="protein sequence ID" value="KKB82585.1"/>
    <property type="molecule type" value="Genomic_DNA"/>
</dbReference>
<dbReference type="PANTHER" id="PTHR30537:SF74">
    <property type="entry name" value="HTH-TYPE TRANSCRIPTIONAL REGULATOR TRPI"/>
    <property type="match status" value="1"/>
</dbReference>
<keyword evidence="2" id="KW-0805">Transcription regulation</keyword>
<dbReference type="InterPro" id="IPR005119">
    <property type="entry name" value="LysR_subst-bd"/>
</dbReference>
<keyword evidence="3" id="KW-0238">DNA-binding</keyword>
<dbReference type="Pfam" id="PF03466">
    <property type="entry name" value="LysR_substrate"/>
    <property type="match status" value="1"/>
</dbReference>
<dbReference type="Gene3D" id="1.10.10.10">
    <property type="entry name" value="Winged helix-like DNA-binding domain superfamily/Winged helix DNA-binding domain"/>
    <property type="match status" value="1"/>
</dbReference>
<feature type="domain" description="HTH lysR-type" evidence="5">
    <location>
        <begin position="91"/>
        <end position="148"/>
    </location>
</feature>
<dbReference type="InterPro" id="IPR058163">
    <property type="entry name" value="LysR-type_TF_proteobact-type"/>
</dbReference>
<evidence type="ECO:0000256" key="3">
    <source>
        <dbReference type="ARBA" id="ARBA00023125"/>
    </source>
</evidence>
<evidence type="ECO:0000313" key="7">
    <source>
        <dbReference type="Proteomes" id="UP000033514"/>
    </source>
</evidence>
<evidence type="ECO:0000256" key="4">
    <source>
        <dbReference type="ARBA" id="ARBA00023163"/>
    </source>
</evidence>
<dbReference type="PANTHER" id="PTHR30537">
    <property type="entry name" value="HTH-TYPE TRANSCRIPTIONAL REGULATOR"/>
    <property type="match status" value="1"/>
</dbReference>
<dbReference type="GO" id="GO:0043565">
    <property type="term" value="F:sequence-specific DNA binding"/>
    <property type="evidence" value="ECO:0007669"/>
    <property type="project" value="TreeGrafter"/>
</dbReference>
<accession>A0A0F5LJX7</accession>
<reference evidence="6 7" key="1">
    <citation type="submission" date="2015-03" db="EMBL/GenBank/DDBJ databases">
        <authorList>
            <person name="Hassan Y.I."/>
            <person name="Lepp D."/>
            <person name="Zhou T."/>
        </authorList>
    </citation>
    <scope>NUCLEOTIDE SEQUENCE [LARGE SCALE GENOMIC DNA]</scope>
    <source>
        <strain evidence="6 7">GH2-10</strain>
    </source>
</reference>
<organism evidence="6 7">
    <name type="scientific">Devosia soli</name>
    <dbReference type="NCBI Taxonomy" id="361041"/>
    <lineage>
        <taxon>Bacteria</taxon>
        <taxon>Pseudomonadati</taxon>
        <taxon>Pseudomonadota</taxon>
        <taxon>Alphaproteobacteria</taxon>
        <taxon>Hyphomicrobiales</taxon>
        <taxon>Devosiaceae</taxon>
        <taxon>Devosia</taxon>
    </lineage>
</organism>
<keyword evidence="7" id="KW-1185">Reference proteome</keyword>
<gene>
    <name evidence="6" type="ORF">VW35_00450</name>
</gene>
<dbReference type="PATRIC" id="fig|361041.3.peg.95"/>
<dbReference type="InterPro" id="IPR036388">
    <property type="entry name" value="WH-like_DNA-bd_sf"/>
</dbReference>
<dbReference type="SUPFAM" id="SSF46785">
    <property type="entry name" value="Winged helix' DNA-binding domain"/>
    <property type="match status" value="1"/>
</dbReference>
<dbReference type="Pfam" id="PF00126">
    <property type="entry name" value="HTH_1"/>
    <property type="match status" value="1"/>
</dbReference>
<dbReference type="Proteomes" id="UP000033514">
    <property type="component" value="Unassembled WGS sequence"/>
</dbReference>
<dbReference type="PRINTS" id="PR00039">
    <property type="entry name" value="HTHLYSR"/>
</dbReference>
<sequence length="391" mass="43563">MTRFAFQFLQRGVRCLPRFGMGEQQVRYRLQVVHGCRSNGHCHAVASCFGLSLLSVNGKGLIAEREAIDKAAKLYEPIENLTARAHMSRNINLNAVRIFAVVARHSSFQRAAEALSISHGAVSQRIKQLEGELGVALFERQARGVRLTENGERYQDAVDAALSILTTANANLERGQSQVVLHLGPSFASRWLMPRLKRFTRQVPHVAITTEVHEGFLQRALGRNEIAIWPDRTPQHAPGQHVERLTALQLVAVCSPQLRRPDSPMDFEAMLSLPLLQDAHRRWERLIGPGAHQAKGGLLNFDRSALALDAAINGHGVAIAPVHMMADDLESGRLLEIWREPESSGQHLFMSWAEQHRADGPVNKTVNWILAEFGLQEAGQLLGSRRGRWND</sequence>
<evidence type="ECO:0000256" key="2">
    <source>
        <dbReference type="ARBA" id="ARBA00023015"/>
    </source>
</evidence>
<dbReference type="Gene3D" id="3.40.190.10">
    <property type="entry name" value="Periplasmic binding protein-like II"/>
    <property type="match status" value="2"/>
</dbReference>